<name>A0A1J1I821_9DIPT</name>
<protein>
    <submittedName>
        <fullName evidence="1">CLUMA_CG009832, isoform A</fullName>
    </submittedName>
</protein>
<reference evidence="1 2" key="1">
    <citation type="submission" date="2015-04" db="EMBL/GenBank/DDBJ databases">
        <authorList>
            <person name="Syromyatnikov M.Y."/>
            <person name="Popov V.N."/>
        </authorList>
    </citation>
    <scope>NUCLEOTIDE SEQUENCE [LARGE SCALE GENOMIC DNA]</scope>
</reference>
<evidence type="ECO:0000313" key="1">
    <source>
        <dbReference type="EMBL" id="CRK96416.1"/>
    </source>
</evidence>
<proteinExistence type="predicted"/>
<dbReference type="AlphaFoldDB" id="A0A1J1I821"/>
<dbReference type="Proteomes" id="UP000183832">
    <property type="component" value="Unassembled WGS sequence"/>
</dbReference>
<sequence>MFVNQLRMLMMMMMKALFKNIQIIHYENTNHIVLLMSSMMTLTNLYVLTVYLKTTKVLTKLLGID</sequence>
<dbReference type="EMBL" id="CVRI01000043">
    <property type="protein sequence ID" value="CRK96416.1"/>
    <property type="molecule type" value="Genomic_DNA"/>
</dbReference>
<organism evidence="1 2">
    <name type="scientific">Clunio marinus</name>
    <dbReference type="NCBI Taxonomy" id="568069"/>
    <lineage>
        <taxon>Eukaryota</taxon>
        <taxon>Metazoa</taxon>
        <taxon>Ecdysozoa</taxon>
        <taxon>Arthropoda</taxon>
        <taxon>Hexapoda</taxon>
        <taxon>Insecta</taxon>
        <taxon>Pterygota</taxon>
        <taxon>Neoptera</taxon>
        <taxon>Endopterygota</taxon>
        <taxon>Diptera</taxon>
        <taxon>Nematocera</taxon>
        <taxon>Chironomoidea</taxon>
        <taxon>Chironomidae</taxon>
        <taxon>Clunio</taxon>
    </lineage>
</organism>
<gene>
    <name evidence="1" type="ORF">CLUMA_CG009832</name>
</gene>
<keyword evidence="2" id="KW-1185">Reference proteome</keyword>
<accession>A0A1J1I821</accession>
<evidence type="ECO:0000313" key="2">
    <source>
        <dbReference type="Proteomes" id="UP000183832"/>
    </source>
</evidence>